<name>A0A2Z7BMW7_9LAMI</name>
<reference evidence="1 2" key="1">
    <citation type="journal article" date="2015" name="Proc. Natl. Acad. Sci. U.S.A.">
        <title>The resurrection genome of Boea hygrometrica: A blueprint for survival of dehydration.</title>
        <authorList>
            <person name="Xiao L."/>
            <person name="Yang G."/>
            <person name="Zhang L."/>
            <person name="Yang X."/>
            <person name="Zhao S."/>
            <person name="Ji Z."/>
            <person name="Zhou Q."/>
            <person name="Hu M."/>
            <person name="Wang Y."/>
            <person name="Chen M."/>
            <person name="Xu Y."/>
            <person name="Jin H."/>
            <person name="Xiao X."/>
            <person name="Hu G."/>
            <person name="Bao F."/>
            <person name="Hu Y."/>
            <person name="Wan P."/>
            <person name="Li L."/>
            <person name="Deng X."/>
            <person name="Kuang T."/>
            <person name="Xiang C."/>
            <person name="Zhu J.K."/>
            <person name="Oliver M.J."/>
            <person name="He Y."/>
        </authorList>
    </citation>
    <scope>NUCLEOTIDE SEQUENCE [LARGE SCALE GENOMIC DNA]</scope>
    <source>
        <strain evidence="2">cv. XS01</strain>
    </source>
</reference>
<dbReference type="EMBL" id="KV004456">
    <property type="protein sequence ID" value="KZV35674.1"/>
    <property type="molecule type" value="Genomic_DNA"/>
</dbReference>
<dbReference type="AlphaFoldDB" id="A0A2Z7BMW7"/>
<gene>
    <name evidence="1" type="ORF">F511_44780</name>
</gene>
<accession>A0A2Z7BMW7</accession>
<organism evidence="1 2">
    <name type="scientific">Dorcoceras hygrometricum</name>
    <dbReference type="NCBI Taxonomy" id="472368"/>
    <lineage>
        <taxon>Eukaryota</taxon>
        <taxon>Viridiplantae</taxon>
        <taxon>Streptophyta</taxon>
        <taxon>Embryophyta</taxon>
        <taxon>Tracheophyta</taxon>
        <taxon>Spermatophyta</taxon>
        <taxon>Magnoliopsida</taxon>
        <taxon>eudicotyledons</taxon>
        <taxon>Gunneridae</taxon>
        <taxon>Pentapetalae</taxon>
        <taxon>asterids</taxon>
        <taxon>lamiids</taxon>
        <taxon>Lamiales</taxon>
        <taxon>Gesneriaceae</taxon>
        <taxon>Didymocarpoideae</taxon>
        <taxon>Trichosporeae</taxon>
        <taxon>Loxocarpinae</taxon>
        <taxon>Dorcoceras</taxon>
    </lineage>
</organism>
<dbReference type="OrthoDB" id="1692987at2759"/>
<sequence>MRQRRWMELLKDFDCEIQYQPERVNLVADALSRKTQPDMLASLSISKVHEELSTYIREAQRTDPIFMS</sequence>
<dbReference type="Proteomes" id="UP000250235">
    <property type="component" value="Unassembled WGS sequence"/>
</dbReference>
<keyword evidence="2" id="KW-1185">Reference proteome</keyword>
<protein>
    <submittedName>
        <fullName evidence="1">CCHC-type integrase</fullName>
    </submittedName>
</protein>
<evidence type="ECO:0000313" key="1">
    <source>
        <dbReference type="EMBL" id="KZV35674.1"/>
    </source>
</evidence>
<evidence type="ECO:0000313" key="2">
    <source>
        <dbReference type="Proteomes" id="UP000250235"/>
    </source>
</evidence>
<proteinExistence type="predicted"/>